<dbReference type="Proteomes" id="UP000198951">
    <property type="component" value="Unassembled WGS sequence"/>
</dbReference>
<reference evidence="2" key="1">
    <citation type="submission" date="2016-10" db="EMBL/GenBank/DDBJ databases">
        <authorList>
            <person name="Varghese N."/>
            <person name="Submissions S."/>
        </authorList>
    </citation>
    <scope>NUCLEOTIDE SEQUENCE [LARGE SCALE GENOMIC DNA]</scope>
    <source>
        <strain evidence="2">DSM 22376</strain>
    </source>
</reference>
<dbReference type="RefSeq" id="WP_091093152.1">
    <property type="nucleotide sequence ID" value="NZ_FNRD01000015.1"/>
</dbReference>
<organism evidence="1 2">
    <name type="scientific">Flavobacterium gillisiae</name>
    <dbReference type="NCBI Taxonomy" id="150146"/>
    <lineage>
        <taxon>Bacteria</taxon>
        <taxon>Pseudomonadati</taxon>
        <taxon>Bacteroidota</taxon>
        <taxon>Flavobacteriia</taxon>
        <taxon>Flavobacteriales</taxon>
        <taxon>Flavobacteriaceae</taxon>
        <taxon>Flavobacterium</taxon>
    </lineage>
</organism>
<dbReference type="OrthoDB" id="101801at237"/>
<evidence type="ECO:0000313" key="1">
    <source>
        <dbReference type="EMBL" id="SEB01153.1"/>
    </source>
</evidence>
<dbReference type="STRING" id="150146.SAMN05443667_11535"/>
<gene>
    <name evidence="1" type="ORF">SAMN05443667_11535</name>
</gene>
<dbReference type="EMBL" id="FNRD01000015">
    <property type="protein sequence ID" value="SEB01153.1"/>
    <property type="molecule type" value="Genomic_DNA"/>
</dbReference>
<name>A0A1H4FUW9_9FLAO</name>
<sequence>MKKLEKELNNIFEEYKGKYISEFDKSEGINAKLNNQVKFTPLYHELTAKLTELVNTKRGYTSSADAEIMVKNSLSKFSHLFQNPFGH</sequence>
<protein>
    <submittedName>
        <fullName evidence="1">Uncharacterized protein</fullName>
    </submittedName>
</protein>
<dbReference type="AlphaFoldDB" id="A0A1H4FUW9"/>
<evidence type="ECO:0000313" key="2">
    <source>
        <dbReference type="Proteomes" id="UP000198951"/>
    </source>
</evidence>
<accession>A0A1H4FUW9</accession>
<proteinExistence type="predicted"/>
<keyword evidence="2" id="KW-1185">Reference proteome</keyword>